<name>A0A225V3K5_9STRA</name>
<keyword evidence="2" id="KW-1185">Reference proteome</keyword>
<organism evidence="1 2">
    <name type="scientific">Phytophthora megakarya</name>
    <dbReference type="NCBI Taxonomy" id="4795"/>
    <lineage>
        <taxon>Eukaryota</taxon>
        <taxon>Sar</taxon>
        <taxon>Stramenopiles</taxon>
        <taxon>Oomycota</taxon>
        <taxon>Peronosporomycetes</taxon>
        <taxon>Peronosporales</taxon>
        <taxon>Peronosporaceae</taxon>
        <taxon>Phytophthora</taxon>
    </lineage>
</organism>
<proteinExistence type="predicted"/>
<reference evidence="2" key="1">
    <citation type="submission" date="2017-03" db="EMBL/GenBank/DDBJ databases">
        <title>Phytopthora megakarya and P. palmivora, two closely related causual agents of cacao black pod achieved similar genome size and gene model numbers by different mechanisms.</title>
        <authorList>
            <person name="Ali S."/>
            <person name="Shao J."/>
            <person name="Larry D.J."/>
            <person name="Kronmiller B."/>
            <person name="Shen D."/>
            <person name="Strem M.D."/>
            <person name="Melnick R.L."/>
            <person name="Guiltinan M.J."/>
            <person name="Tyler B.M."/>
            <person name="Meinhardt L.W."/>
            <person name="Bailey B.A."/>
        </authorList>
    </citation>
    <scope>NUCLEOTIDE SEQUENCE [LARGE SCALE GENOMIC DNA]</scope>
    <source>
        <strain evidence="2">zdho120</strain>
    </source>
</reference>
<protein>
    <submittedName>
        <fullName evidence="1">Uncharacterized protein</fullName>
    </submittedName>
</protein>
<comment type="caution">
    <text evidence="1">The sequence shown here is derived from an EMBL/GenBank/DDBJ whole genome shotgun (WGS) entry which is preliminary data.</text>
</comment>
<dbReference type="Proteomes" id="UP000198211">
    <property type="component" value="Unassembled WGS sequence"/>
</dbReference>
<dbReference type="AlphaFoldDB" id="A0A225V3K5"/>
<evidence type="ECO:0000313" key="1">
    <source>
        <dbReference type="EMBL" id="OWY99864.1"/>
    </source>
</evidence>
<evidence type="ECO:0000313" key="2">
    <source>
        <dbReference type="Proteomes" id="UP000198211"/>
    </source>
</evidence>
<dbReference type="OrthoDB" id="118748at2759"/>
<sequence length="189" mass="20698">MLPSLSDKWGAKLQVLIPLAAEPSNVSTRRNSLAKLKKIESIRVSCSGKDGGTRYAVEVFMNSSVNSCPGLSMEPTGPTVRIVRELWEFKDIAKELHGIVDSAHSSQRCELCSAILNWYVFGEDPDGLFIKFLGSDRVARKLTKFMNDLLATVIDFASDNTQGRCSGQTLVPLAVHKFLFNPSATCDAS</sequence>
<dbReference type="EMBL" id="NBNE01008099">
    <property type="protein sequence ID" value="OWY99864.1"/>
    <property type="molecule type" value="Genomic_DNA"/>
</dbReference>
<accession>A0A225V3K5</accession>
<gene>
    <name evidence="1" type="ORF">PHMEG_00029060</name>
</gene>